<keyword evidence="2" id="KW-1185">Reference proteome</keyword>
<proteinExistence type="predicted"/>
<gene>
    <name evidence="1" type="ORF">GWK47_050186</name>
</gene>
<dbReference type="AlphaFoldDB" id="A0A8J5CEH7"/>
<dbReference type="Proteomes" id="UP000770661">
    <property type="component" value="Unassembled WGS sequence"/>
</dbReference>
<comment type="caution">
    <text evidence="1">The sequence shown here is derived from an EMBL/GenBank/DDBJ whole genome shotgun (WGS) entry which is preliminary data.</text>
</comment>
<evidence type="ECO:0000313" key="1">
    <source>
        <dbReference type="EMBL" id="KAG0719568.1"/>
    </source>
</evidence>
<sequence length="112" mass="12179">MPSTLVNIYMHKITGIPGVPMLELFQCYIDRPPPGSVMKQEKGNVLPKKRTWRTFPQPKKALLRHQGACTRLGSGQPVTGPKNSTKLKAAVGMEQKQNLGSCLELAPAAAKA</sequence>
<accession>A0A8J5CEH7</accession>
<dbReference type="EMBL" id="JACEEZ010014324">
    <property type="protein sequence ID" value="KAG0719568.1"/>
    <property type="molecule type" value="Genomic_DNA"/>
</dbReference>
<organism evidence="1 2">
    <name type="scientific">Chionoecetes opilio</name>
    <name type="common">Atlantic snow crab</name>
    <name type="synonym">Cancer opilio</name>
    <dbReference type="NCBI Taxonomy" id="41210"/>
    <lineage>
        <taxon>Eukaryota</taxon>
        <taxon>Metazoa</taxon>
        <taxon>Ecdysozoa</taxon>
        <taxon>Arthropoda</taxon>
        <taxon>Crustacea</taxon>
        <taxon>Multicrustacea</taxon>
        <taxon>Malacostraca</taxon>
        <taxon>Eumalacostraca</taxon>
        <taxon>Eucarida</taxon>
        <taxon>Decapoda</taxon>
        <taxon>Pleocyemata</taxon>
        <taxon>Brachyura</taxon>
        <taxon>Eubrachyura</taxon>
        <taxon>Majoidea</taxon>
        <taxon>Majidae</taxon>
        <taxon>Chionoecetes</taxon>
    </lineage>
</organism>
<evidence type="ECO:0000313" key="2">
    <source>
        <dbReference type="Proteomes" id="UP000770661"/>
    </source>
</evidence>
<protein>
    <submittedName>
        <fullName evidence="1">Uncharacterized protein</fullName>
    </submittedName>
</protein>
<name>A0A8J5CEH7_CHIOP</name>
<reference evidence="1" key="1">
    <citation type="submission" date="2020-07" db="EMBL/GenBank/DDBJ databases">
        <title>The High-quality genome of the commercially important snow crab, Chionoecetes opilio.</title>
        <authorList>
            <person name="Jeong J.-H."/>
            <person name="Ryu S."/>
        </authorList>
    </citation>
    <scope>NUCLEOTIDE SEQUENCE</scope>
    <source>
        <strain evidence="1">MADBK_172401_WGS</strain>
        <tissue evidence="1">Digestive gland</tissue>
    </source>
</reference>